<dbReference type="AlphaFoldDB" id="A0A6A5WFK3"/>
<dbReference type="Proteomes" id="UP000799779">
    <property type="component" value="Unassembled WGS sequence"/>
</dbReference>
<dbReference type="EMBL" id="ML977590">
    <property type="protein sequence ID" value="KAF2000197.1"/>
    <property type="molecule type" value="Genomic_DNA"/>
</dbReference>
<proteinExistence type="predicted"/>
<organism evidence="1 2">
    <name type="scientific">Amniculicola lignicola CBS 123094</name>
    <dbReference type="NCBI Taxonomy" id="1392246"/>
    <lineage>
        <taxon>Eukaryota</taxon>
        <taxon>Fungi</taxon>
        <taxon>Dikarya</taxon>
        <taxon>Ascomycota</taxon>
        <taxon>Pezizomycotina</taxon>
        <taxon>Dothideomycetes</taxon>
        <taxon>Pleosporomycetidae</taxon>
        <taxon>Pleosporales</taxon>
        <taxon>Amniculicolaceae</taxon>
        <taxon>Amniculicola</taxon>
    </lineage>
</organism>
<accession>A0A6A5WFK3</accession>
<evidence type="ECO:0000313" key="2">
    <source>
        <dbReference type="Proteomes" id="UP000799779"/>
    </source>
</evidence>
<protein>
    <submittedName>
        <fullName evidence="1">Uncharacterized protein</fullName>
    </submittedName>
</protein>
<keyword evidence="2" id="KW-1185">Reference proteome</keyword>
<evidence type="ECO:0000313" key="1">
    <source>
        <dbReference type="EMBL" id="KAF2000197.1"/>
    </source>
</evidence>
<name>A0A6A5WFK3_9PLEO</name>
<gene>
    <name evidence="1" type="ORF">P154DRAFT_576221</name>
</gene>
<sequence>MSSANLPAQHLFKSLKLELAKHLNGASDSRKELERNLDLSASAVASLQACFQRTHEALKVHKQVAVSIEHLLETATLGAVPISDLKRDLADKTFQQMDTHNEYDNATNEAWTAWRQAIDCILKAGKSRKLHGEILEAVQILSMEVKETEQAYYVDTIRAVIQRGDVEVENMIITIAGNEQAVLLGALKKLDENKREWDQLDTGSKMTAQGVRVAIARLEKF</sequence>
<reference evidence="1" key="1">
    <citation type="journal article" date="2020" name="Stud. Mycol.">
        <title>101 Dothideomycetes genomes: a test case for predicting lifestyles and emergence of pathogens.</title>
        <authorList>
            <person name="Haridas S."/>
            <person name="Albert R."/>
            <person name="Binder M."/>
            <person name="Bloem J."/>
            <person name="Labutti K."/>
            <person name="Salamov A."/>
            <person name="Andreopoulos B."/>
            <person name="Baker S."/>
            <person name="Barry K."/>
            <person name="Bills G."/>
            <person name="Bluhm B."/>
            <person name="Cannon C."/>
            <person name="Castanera R."/>
            <person name="Culley D."/>
            <person name="Daum C."/>
            <person name="Ezra D."/>
            <person name="Gonzalez J."/>
            <person name="Henrissat B."/>
            <person name="Kuo A."/>
            <person name="Liang C."/>
            <person name="Lipzen A."/>
            <person name="Lutzoni F."/>
            <person name="Magnuson J."/>
            <person name="Mondo S."/>
            <person name="Nolan M."/>
            <person name="Ohm R."/>
            <person name="Pangilinan J."/>
            <person name="Park H.-J."/>
            <person name="Ramirez L."/>
            <person name="Alfaro M."/>
            <person name="Sun H."/>
            <person name="Tritt A."/>
            <person name="Yoshinaga Y."/>
            <person name="Zwiers L.-H."/>
            <person name="Turgeon B."/>
            <person name="Goodwin S."/>
            <person name="Spatafora J."/>
            <person name="Crous P."/>
            <person name="Grigoriev I."/>
        </authorList>
    </citation>
    <scope>NUCLEOTIDE SEQUENCE</scope>
    <source>
        <strain evidence="1">CBS 123094</strain>
    </source>
</reference>